<proteinExistence type="predicted"/>
<accession>A0A7J7YXU7</accession>
<dbReference type="AlphaFoldDB" id="A0A7J7YXU7"/>
<evidence type="ECO:0000313" key="1">
    <source>
        <dbReference type="EMBL" id="KAF6366456.1"/>
    </source>
</evidence>
<evidence type="ECO:0000313" key="2">
    <source>
        <dbReference type="Proteomes" id="UP000558488"/>
    </source>
</evidence>
<comment type="caution">
    <text evidence="1">The sequence shown here is derived from an EMBL/GenBank/DDBJ whole genome shotgun (WGS) entry which is preliminary data.</text>
</comment>
<protein>
    <submittedName>
        <fullName evidence="1">Uncharacterized protein</fullName>
    </submittedName>
</protein>
<gene>
    <name evidence="1" type="ORF">mPipKuh1_009870</name>
</gene>
<reference evidence="1 2" key="1">
    <citation type="journal article" date="2020" name="Nature">
        <title>Six reference-quality genomes reveal evolution of bat adaptations.</title>
        <authorList>
            <person name="Jebb D."/>
            <person name="Huang Z."/>
            <person name="Pippel M."/>
            <person name="Hughes G.M."/>
            <person name="Lavrichenko K."/>
            <person name="Devanna P."/>
            <person name="Winkler S."/>
            <person name="Jermiin L.S."/>
            <person name="Skirmuntt E.C."/>
            <person name="Katzourakis A."/>
            <person name="Burkitt-Gray L."/>
            <person name="Ray D.A."/>
            <person name="Sullivan K.A.M."/>
            <person name="Roscito J.G."/>
            <person name="Kirilenko B.M."/>
            <person name="Davalos L.M."/>
            <person name="Corthals A.P."/>
            <person name="Power M.L."/>
            <person name="Jones G."/>
            <person name="Ransome R.D."/>
            <person name="Dechmann D.K.N."/>
            <person name="Locatelli A.G."/>
            <person name="Puechmaille S.J."/>
            <person name="Fedrigo O."/>
            <person name="Jarvis E.D."/>
            <person name="Hiller M."/>
            <person name="Vernes S.C."/>
            <person name="Myers E.W."/>
            <person name="Teeling E.C."/>
        </authorList>
    </citation>
    <scope>NUCLEOTIDE SEQUENCE [LARGE SCALE GENOMIC DNA]</scope>
    <source>
        <strain evidence="1">MPipKuh1</strain>
        <tissue evidence="1">Flight muscle</tissue>
    </source>
</reference>
<sequence>MNHKMTNTHFFDTEIRIGPSVEVLFEYSVPLNYPWRVRSFALREQVEFEDGQQEMRISSLLISTVSPCWHFICIPSAWGYSRMGQLLFLSADPGQNFSKESKRSSMFFSPHRSSLFFLFLFLYNYC</sequence>
<organism evidence="1 2">
    <name type="scientific">Pipistrellus kuhlii</name>
    <name type="common">Kuhl's pipistrelle</name>
    <dbReference type="NCBI Taxonomy" id="59472"/>
    <lineage>
        <taxon>Eukaryota</taxon>
        <taxon>Metazoa</taxon>
        <taxon>Chordata</taxon>
        <taxon>Craniata</taxon>
        <taxon>Vertebrata</taxon>
        <taxon>Euteleostomi</taxon>
        <taxon>Mammalia</taxon>
        <taxon>Eutheria</taxon>
        <taxon>Laurasiatheria</taxon>
        <taxon>Chiroptera</taxon>
        <taxon>Yangochiroptera</taxon>
        <taxon>Vespertilionidae</taxon>
        <taxon>Pipistrellus</taxon>
    </lineage>
</organism>
<dbReference type="Proteomes" id="UP000558488">
    <property type="component" value="Unassembled WGS sequence"/>
</dbReference>
<dbReference type="EMBL" id="JACAGB010000004">
    <property type="protein sequence ID" value="KAF6366456.1"/>
    <property type="molecule type" value="Genomic_DNA"/>
</dbReference>
<name>A0A7J7YXU7_PIPKU</name>
<keyword evidence="2" id="KW-1185">Reference proteome</keyword>